<sequence length="168" mass="17755">MKPIYRTAMAMLVALTLLDCKKNEADPQVDADGSTSATVKLTQNGQVITQFQTVKAAAVGGNEYSIVISNADDKHSISLSIAGKSSGTYPFIQSTETLTSGKSSLVYLSDDLPENYPGTPGTLLLDTGQTVLKTVTANRCSGSFTGTGKNLKDGKVYTLEGTFDARVF</sequence>
<dbReference type="KEGG" id="spib:G8759_20725"/>
<gene>
    <name evidence="1" type="ORF">G8759_20725</name>
</gene>
<accession>A0A6G9ARB3</accession>
<keyword evidence="2" id="KW-1185">Reference proteome</keyword>
<evidence type="ECO:0000313" key="2">
    <source>
        <dbReference type="Proteomes" id="UP000501802"/>
    </source>
</evidence>
<dbReference type="RefSeq" id="WP_167211794.1">
    <property type="nucleotide sequence ID" value="NZ_CP050063.1"/>
</dbReference>
<name>A0A6G9ARB3_9BACT</name>
<dbReference type="AlphaFoldDB" id="A0A6G9ARB3"/>
<reference evidence="1 2" key="1">
    <citation type="submission" date="2020-03" db="EMBL/GenBank/DDBJ databases">
        <authorList>
            <person name="Kim M.K."/>
        </authorList>
    </citation>
    <scope>NUCLEOTIDE SEQUENCE [LARGE SCALE GENOMIC DNA]</scope>
    <source>
        <strain evidence="1 2">BT328</strain>
    </source>
</reference>
<protein>
    <submittedName>
        <fullName evidence="1">Uncharacterized protein</fullName>
    </submittedName>
</protein>
<organism evidence="1 2">
    <name type="scientific">Spirosoma aureum</name>
    <dbReference type="NCBI Taxonomy" id="2692134"/>
    <lineage>
        <taxon>Bacteria</taxon>
        <taxon>Pseudomonadati</taxon>
        <taxon>Bacteroidota</taxon>
        <taxon>Cytophagia</taxon>
        <taxon>Cytophagales</taxon>
        <taxon>Cytophagaceae</taxon>
        <taxon>Spirosoma</taxon>
    </lineage>
</organism>
<dbReference type="EMBL" id="CP050063">
    <property type="protein sequence ID" value="QIP14869.1"/>
    <property type="molecule type" value="Genomic_DNA"/>
</dbReference>
<dbReference type="Proteomes" id="UP000501802">
    <property type="component" value="Chromosome"/>
</dbReference>
<evidence type="ECO:0000313" key="1">
    <source>
        <dbReference type="EMBL" id="QIP14869.1"/>
    </source>
</evidence>
<proteinExistence type="predicted"/>